<gene>
    <name evidence="4" type="ORF">B0J12DRAFT_674504</name>
</gene>
<protein>
    <recommendedName>
        <fullName evidence="3">NmrA-like domain-containing protein</fullName>
    </recommendedName>
</protein>
<accession>A0ABQ8G2C3</accession>
<evidence type="ECO:0000256" key="1">
    <source>
        <dbReference type="ARBA" id="ARBA00022857"/>
    </source>
</evidence>
<reference evidence="4 5" key="1">
    <citation type="journal article" date="2021" name="Nat. Commun.">
        <title>Genetic determinants of endophytism in the Arabidopsis root mycobiome.</title>
        <authorList>
            <person name="Mesny F."/>
            <person name="Miyauchi S."/>
            <person name="Thiergart T."/>
            <person name="Pickel B."/>
            <person name="Atanasova L."/>
            <person name="Karlsson M."/>
            <person name="Huettel B."/>
            <person name="Barry K.W."/>
            <person name="Haridas S."/>
            <person name="Chen C."/>
            <person name="Bauer D."/>
            <person name="Andreopoulos W."/>
            <person name="Pangilinan J."/>
            <person name="LaButti K."/>
            <person name="Riley R."/>
            <person name="Lipzen A."/>
            <person name="Clum A."/>
            <person name="Drula E."/>
            <person name="Henrissat B."/>
            <person name="Kohler A."/>
            <person name="Grigoriev I.V."/>
            <person name="Martin F.M."/>
            <person name="Hacquard S."/>
        </authorList>
    </citation>
    <scope>NUCLEOTIDE SEQUENCE [LARGE SCALE GENOMIC DNA]</scope>
    <source>
        <strain evidence="4 5">MPI-SDFR-AT-0080</strain>
    </source>
</reference>
<organism evidence="4 5">
    <name type="scientific">Macrophomina phaseolina</name>
    <dbReference type="NCBI Taxonomy" id="35725"/>
    <lineage>
        <taxon>Eukaryota</taxon>
        <taxon>Fungi</taxon>
        <taxon>Dikarya</taxon>
        <taxon>Ascomycota</taxon>
        <taxon>Pezizomycotina</taxon>
        <taxon>Dothideomycetes</taxon>
        <taxon>Dothideomycetes incertae sedis</taxon>
        <taxon>Botryosphaeriales</taxon>
        <taxon>Botryosphaeriaceae</taxon>
        <taxon>Macrophomina</taxon>
    </lineage>
</organism>
<dbReference type="PANTHER" id="PTHR47706">
    <property type="entry name" value="NMRA-LIKE FAMILY PROTEIN"/>
    <property type="match status" value="1"/>
</dbReference>
<dbReference type="InterPro" id="IPR036291">
    <property type="entry name" value="NAD(P)-bd_dom_sf"/>
</dbReference>
<dbReference type="InterPro" id="IPR045312">
    <property type="entry name" value="PCBER-like"/>
</dbReference>
<sequence>MASIIKNVALLGVSGNLGLHVLEEFRNSAFNLSIVIRKDSKFTPPSDVKTIPSDFSFESLKSNFHDQDAVISLLGPAGTDIQQTVAEAAIAAGVKRFIPSEFSADTASPGVLELIPFLSPKRQLVEFLRSKEDTGMTWTAIPTSAFLDWGLETGFMGFNLKAREVTLWDDGEALFSANTRATIGKALVAILSDKNLEKTKNQYVYLGSYTTSQKQILAICEKVTGSKWKIVERVDASERMKKVHEELKNNDFSSALDLLRVVSFGKEKELCKWENPWNKKLGLADQSLEEDIAALFKGT</sequence>
<dbReference type="PANTHER" id="PTHR47706:SF9">
    <property type="entry name" value="NMRA-LIKE DOMAIN-CONTAINING PROTEIN-RELATED"/>
    <property type="match status" value="1"/>
</dbReference>
<evidence type="ECO:0000313" key="4">
    <source>
        <dbReference type="EMBL" id="KAH7042266.1"/>
    </source>
</evidence>
<keyword evidence="2" id="KW-0560">Oxidoreductase</keyword>
<dbReference type="InterPro" id="IPR008030">
    <property type="entry name" value="NmrA-like"/>
</dbReference>
<keyword evidence="1" id="KW-0521">NADP</keyword>
<keyword evidence="5" id="KW-1185">Reference proteome</keyword>
<dbReference type="Pfam" id="PF05368">
    <property type="entry name" value="NmrA"/>
    <property type="match status" value="1"/>
</dbReference>
<evidence type="ECO:0000259" key="3">
    <source>
        <dbReference type="Pfam" id="PF05368"/>
    </source>
</evidence>
<feature type="domain" description="NmrA-like" evidence="3">
    <location>
        <begin position="6"/>
        <end position="230"/>
    </location>
</feature>
<comment type="caution">
    <text evidence="4">The sequence shown here is derived from an EMBL/GenBank/DDBJ whole genome shotgun (WGS) entry which is preliminary data.</text>
</comment>
<name>A0ABQ8G2C3_9PEZI</name>
<dbReference type="CDD" id="cd05259">
    <property type="entry name" value="PCBER_SDR_a"/>
    <property type="match status" value="1"/>
</dbReference>
<dbReference type="InterPro" id="IPR051609">
    <property type="entry name" value="NmrA/Isoflavone_reductase-like"/>
</dbReference>
<dbReference type="Gene3D" id="3.90.25.10">
    <property type="entry name" value="UDP-galactose 4-epimerase, domain 1"/>
    <property type="match status" value="1"/>
</dbReference>
<dbReference type="Gene3D" id="3.40.50.720">
    <property type="entry name" value="NAD(P)-binding Rossmann-like Domain"/>
    <property type="match status" value="1"/>
</dbReference>
<dbReference type="SUPFAM" id="SSF51735">
    <property type="entry name" value="NAD(P)-binding Rossmann-fold domains"/>
    <property type="match status" value="1"/>
</dbReference>
<evidence type="ECO:0000313" key="5">
    <source>
        <dbReference type="Proteomes" id="UP000774617"/>
    </source>
</evidence>
<dbReference type="Proteomes" id="UP000774617">
    <property type="component" value="Unassembled WGS sequence"/>
</dbReference>
<dbReference type="EMBL" id="JAGTJR010000026">
    <property type="protein sequence ID" value="KAH7042266.1"/>
    <property type="molecule type" value="Genomic_DNA"/>
</dbReference>
<evidence type="ECO:0000256" key="2">
    <source>
        <dbReference type="ARBA" id="ARBA00023002"/>
    </source>
</evidence>
<proteinExistence type="predicted"/>